<feature type="non-terminal residue" evidence="1">
    <location>
        <position position="1"/>
    </location>
</feature>
<organism evidence="1 2">
    <name type="scientific">Physocladia obscura</name>
    <dbReference type="NCBI Taxonomy" id="109957"/>
    <lineage>
        <taxon>Eukaryota</taxon>
        <taxon>Fungi</taxon>
        <taxon>Fungi incertae sedis</taxon>
        <taxon>Chytridiomycota</taxon>
        <taxon>Chytridiomycota incertae sedis</taxon>
        <taxon>Chytridiomycetes</taxon>
        <taxon>Chytridiales</taxon>
        <taxon>Chytriomycetaceae</taxon>
        <taxon>Physocladia</taxon>
    </lineage>
</organism>
<accession>A0AAD5SRQ7</accession>
<evidence type="ECO:0000313" key="1">
    <source>
        <dbReference type="EMBL" id="KAJ3097367.1"/>
    </source>
</evidence>
<name>A0AAD5SRQ7_9FUNG</name>
<dbReference type="Proteomes" id="UP001211907">
    <property type="component" value="Unassembled WGS sequence"/>
</dbReference>
<dbReference type="AlphaFoldDB" id="A0AAD5SRQ7"/>
<sequence length="56" mass="6714">DRYQSGCRQVMADYKRCRQRWVQLKADLKKAEWDGLIGYSDHNHQQESEAHKQPPK</sequence>
<evidence type="ECO:0000313" key="2">
    <source>
        <dbReference type="Proteomes" id="UP001211907"/>
    </source>
</evidence>
<protein>
    <submittedName>
        <fullName evidence="1">Uncharacterized protein</fullName>
    </submittedName>
</protein>
<comment type="caution">
    <text evidence="1">The sequence shown here is derived from an EMBL/GenBank/DDBJ whole genome shotgun (WGS) entry which is preliminary data.</text>
</comment>
<keyword evidence="2" id="KW-1185">Reference proteome</keyword>
<gene>
    <name evidence="1" type="ORF">HK100_005374</name>
</gene>
<proteinExistence type="predicted"/>
<dbReference type="EMBL" id="JADGJH010002513">
    <property type="protein sequence ID" value="KAJ3097367.1"/>
    <property type="molecule type" value="Genomic_DNA"/>
</dbReference>
<reference evidence="1" key="1">
    <citation type="submission" date="2020-05" db="EMBL/GenBank/DDBJ databases">
        <title>Phylogenomic resolution of chytrid fungi.</title>
        <authorList>
            <person name="Stajich J.E."/>
            <person name="Amses K."/>
            <person name="Simmons R."/>
            <person name="Seto K."/>
            <person name="Myers J."/>
            <person name="Bonds A."/>
            <person name="Quandt C.A."/>
            <person name="Barry K."/>
            <person name="Liu P."/>
            <person name="Grigoriev I."/>
            <person name="Longcore J.E."/>
            <person name="James T.Y."/>
        </authorList>
    </citation>
    <scope>NUCLEOTIDE SEQUENCE</scope>
    <source>
        <strain evidence="1">JEL0513</strain>
    </source>
</reference>